<gene>
    <name evidence="2" type="ORF">J3998_00825</name>
</gene>
<organism evidence="2 3">
    <name type="scientific">Thiomicrorhabdus marina</name>
    <dbReference type="NCBI Taxonomy" id="2818442"/>
    <lineage>
        <taxon>Bacteria</taxon>
        <taxon>Pseudomonadati</taxon>
        <taxon>Pseudomonadota</taxon>
        <taxon>Gammaproteobacteria</taxon>
        <taxon>Thiotrichales</taxon>
        <taxon>Piscirickettsiaceae</taxon>
        <taxon>Thiomicrorhabdus</taxon>
    </lineage>
</organism>
<feature type="chain" id="PRO_5046149480" description="DUF3108 domain-containing protein" evidence="1">
    <location>
        <begin position="37"/>
        <end position="268"/>
    </location>
</feature>
<accession>A0ABS3Q1A6</accession>
<keyword evidence="1" id="KW-0732">Signal</keyword>
<evidence type="ECO:0000256" key="1">
    <source>
        <dbReference type="SAM" id="SignalP"/>
    </source>
</evidence>
<sequence length="268" mass="30981">MNSKEIFSHFEPKRIVTIFIGCSLFASTLFSSNALATATSATSQHQEIPNFQANFLVNLYGMDLGNSKHVFNCSSDNEDDNSNCELTTESIPKGLASWFVKDSAIETIKIQQSTDAFLWQGYQKHIIRSKGSDKKDKFQTYQVEDNKVAYLEKALQFDWSSGLFDTTSIVYAIQWYALNQIDINQAQLKLQSGRHQYDITFKEQYQKSRVQLEYDRLEAEKFSFGNARYEIDLWLLPQTHYFPGKVRIHDRDEDQTLTLTLQQAPEFD</sequence>
<dbReference type="Proteomes" id="UP000664835">
    <property type="component" value="Unassembled WGS sequence"/>
</dbReference>
<comment type="caution">
    <text evidence="2">The sequence shown here is derived from an EMBL/GenBank/DDBJ whole genome shotgun (WGS) entry which is preliminary data.</text>
</comment>
<evidence type="ECO:0000313" key="3">
    <source>
        <dbReference type="Proteomes" id="UP000664835"/>
    </source>
</evidence>
<protein>
    <recommendedName>
        <fullName evidence="4">DUF3108 domain-containing protein</fullName>
    </recommendedName>
</protein>
<evidence type="ECO:0000313" key="2">
    <source>
        <dbReference type="EMBL" id="MBO1926105.1"/>
    </source>
</evidence>
<evidence type="ECO:0008006" key="4">
    <source>
        <dbReference type="Google" id="ProtNLM"/>
    </source>
</evidence>
<name>A0ABS3Q1A6_9GAMM</name>
<dbReference type="RefSeq" id="WP_208146433.1">
    <property type="nucleotide sequence ID" value="NZ_JAGETV010000001.1"/>
</dbReference>
<feature type="signal peptide" evidence="1">
    <location>
        <begin position="1"/>
        <end position="36"/>
    </location>
</feature>
<proteinExistence type="predicted"/>
<reference evidence="2 3" key="1">
    <citation type="submission" date="2021-03" db="EMBL/GenBank/DDBJ databases">
        <title>Thiomicrorhabdus sp.nov.,novel sulfur-oxidizing bacteria isolated from coastal sediment.</title>
        <authorList>
            <person name="Liu X."/>
        </authorList>
    </citation>
    <scope>NUCLEOTIDE SEQUENCE [LARGE SCALE GENOMIC DNA]</scope>
    <source>
        <strain evidence="2 3">6S2-11</strain>
    </source>
</reference>
<keyword evidence="3" id="KW-1185">Reference proteome</keyword>
<dbReference type="EMBL" id="JAGETV010000001">
    <property type="protein sequence ID" value="MBO1926105.1"/>
    <property type="molecule type" value="Genomic_DNA"/>
</dbReference>